<dbReference type="Proteomes" id="UP000198921">
    <property type="component" value="Unassembled WGS sequence"/>
</dbReference>
<dbReference type="EMBL" id="FNOT01000013">
    <property type="protein sequence ID" value="SDY87137.1"/>
    <property type="molecule type" value="Genomic_DNA"/>
</dbReference>
<sequence>MKRAQVNGVELEYEVVGSGEPVLLISPVIADGFLPLLSEPALADRYQLIRYHKRGWVGSTHTPPPVSIATHATDAAALLERLGVPRAHIAGHSSGAAVGAQLALDRPDTVQTLALLELSLLSVPSGEAFFQQAGPAFEAYESGDHEGAIAAFMSVVGGVDWATCRAVVDERLPGAVAQAVKDADTFFGIELPALAEWAFGPADAAGIQCPVLSVLGAETQPLWVQVAAFLRSSVPHVEERVVDGVGHLLHVQRPEPVARAMAEFLGGHSMAGG</sequence>
<gene>
    <name evidence="2" type="ORF">SAMN05660209_03914</name>
</gene>
<evidence type="ECO:0000313" key="2">
    <source>
        <dbReference type="EMBL" id="SDY87137.1"/>
    </source>
</evidence>
<protein>
    <submittedName>
        <fullName evidence="2">Pimeloyl-ACP methyl ester carboxylesterase</fullName>
    </submittedName>
</protein>
<organism evidence="2 3">
    <name type="scientific">Geodermatophilus africanus</name>
    <dbReference type="NCBI Taxonomy" id="1137993"/>
    <lineage>
        <taxon>Bacteria</taxon>
        <taxon>Bacillati</taxon>
        <taxon>Actinomycetota</taxon>
        <taxon>Actinomycetes</taxon>
        <taxon>Geodermatophilales</taxon>
        <taxon>Geodermatophilaceae</taxon>
        <taxon>Geodermatophilus</taxon>
    </lineage>
</organism>
<feature type="domain" description="AB hydrolase-1" evidence="1">
    <location>
        <begin position="40"/>
        <end position="254"/>
    </location>
</feature>
<evidence type="ECO:0000313" key="3">
    <source>
        <dbReference type="Proteomes" id="UP000198921"/>
    </source>
</evidence>
<dbReference type="PANTHER" id="PTHR43798:SF33">
    <property type="entry name" value="HYDROLASE, PUTATIVE (AFU_ORTHOLOGUE AFUA_2G14860)-RELATED"/>
    <property type="match status" value="1"/>
</dbReference>
<dbReference type="PANTHER" id="PTHR43798">
    <property type="entry name" value="MONOACYLGLYCEROL LIPASE"/>
    <property type="match status" value="1"/>
</dbReference>
<dbReference type="GO" id="GO:0016020">
    <property type="term" value="C:membrane"/>
    <property type="evidence" value="ECO:0007669"/>
    <property type="project" value="TreeGrafter"/>
</dbReference>
<dbReference type="InterPro" id="IPR029058">
    <property type="entry name" value="AB_hydrolase_fold"/>
</dbReference>
<reference evidence="3" key="1">
    <citation type="submission" date="2016-10" db="EMBL/GenBank/DDBJ databases">
        <authorList>
            <person name="Varghese N."/>
            <person name="Submissions S."/>
        </authorList>
    </citation>
    <scope>NUCLEOTIDE SEQUENCE [LARGE SCALE GENOMIC DNA]</scope>
    <source>
        <strain evidence="3">DSM 45422</strain>
    </source>
</reference>
<dbReference type="InterPro" id="IPR000073">
    <property type="entry name" value="AB_hydrolase_1"/>
</dbReference>
<dbReference type="OrthoDB" id="8957634at2"/>
<accession>A0A1H3NDY4</accession>
<proteinExistence type="predicted"/>
<dbReference type="Pfam" id="PF00561">
    <property type="entry name" value="Abhydrolase_1"/>
    <property type="match status" value="1"/>
</dbReference>
<dbReference type="GO" id="GO:0003824">
    <property type="term" value="F:catalytic activity"/>
    <property type="evidence" value="ECO:0007669"/>
    <property type="project" value="UniProtKB-ARBA"/>
</dbReference>
<dbReference type="InterPro" id="IPR050266">
    <property type="entry name" value="AB_hydrolase_sf"/>
</dbReference>
<name>A0A1H3NDY4_9ACTN</name>
<dbReference type="Gene3D" id="3.40.50.1820">
    <property type="entry name" value="alpha/beta hydrolase"/>
    <property type="match status" value="1"/>
</dbReference>
<dbReference type="STRING" id="1137993.SAMN05660209_03914"/>
<dbReference type="AlphaFoldDB" id="A0A1H3NDY4"/>
<dbReference type="RefSeq" id="WP_091159987.1">
    <property type="nucleotide sequence ID" value="NZ_FNOT01000013.1"/>
</dbReference>
<evidence type="ECO:0000259" key="1">
    <source>
        <dbReference type="Pfam" id="PF00561"/>
    </source>
</evidence>
<keyword evidence="3" id="KW-1185">Reference proteome</keyword>
<dbReference type="SUPFAM" id="SSF53474">
    <property type="entry name" value="alpha/beta-Hydrolases"/>
    <property type="match status" value="1"/>
</dbReference>